<dbReference type="InterPro" id="IPR013078">
    <property type="entry name" value="His_Pase_superF_clade-1"/>
</dbReference>
<dbReference type="RefSeq" id="WP_119847371.1">
    <property type="nucleotide sequence ID" value="NZ_CP032412.1"/>
</dbReference>
<sequence length="191" mass="21634">MTIIYFVRHAESPFIEGKERSRALSVQGSLAAERVKEMLLNEGIDAILSSPYQRAKDTVQPLADALGLPIAEQEDLRERMAGDFLGHSFLDAKKKLFQNPAYSFPGGESGKAAQSRAVRAFEEILNTYGGKRVAIGTHGDIMTLMLQHYDERFDYHFWLGTTLPDIYRAEFEEGRLVNLARLWSEHQEEGR</sequence>
<evidence type="ECO:0000313" key="2">
    <source>
        <dbReference type="Proteomes" id="UP000266552"/>
    </source>
</evidence>
<dbReference type="GO" id="GO:0016791">
    <property type="term" value="F:phosphatase activity"/>
    <property type="evidence" value="ECO:0007669"/>
    <property type="project" value="TreeGrafter"/>
</dbReference>
<reference evidence="1 2" key="1">
    <citation type="submission" date="2018-09" db="EMBL/GenBank/DDBJ databases">
        <title>Genome Sequence of Paenibacillus lautus Strain E7593-69, Azo Dye-Degrading Bacteria, Isolated from Commercial Tattoo Inks.</title>
        <authorList>
            <person name="Nho S.W."/>
            <person name="Kim S.-J."/>
            <person name="Kweon O."/>
            <person name="Cerniglia C.E."/>
        </authorList>
    </citation>
    <scope>NUCLEOTIDE SEQUENCE [LARGE SCALE GENOMIC DNA]</scope>
    <source>
        <strain evidence="1 2">E7593-69</strain>
    </source>
</reference>
<gene>
    <name evidence="1" type="ORF">D5F53_08715</name>
</gene>
<dbReference type="KEGG" id="plw:D5F53_08715"/>
<dbReference type="InterPro" id="IPR029033">
    <property type="entry name" value="His_PPase_superfam"/>
</dbReference>
<dbReference type="InterPro" id="IPR050275">
    <property type="entry name" value="PGM_Phosphatase"/>
</dbReference>
<name>A0A385TI67_PAELA</name>
<dbReference type="PANTHER" id="PTHR48100">
    <property type="entry name" value="BROAD-SPECIFICITY PHOSPHATASE YOR283W-RELATED"/>
    <property type="match status" value="1"/>
</dbReference>
<proteinExistence type="predicted"/>
<dbReference type="SMART" id="SM00855">
    <property type="entry name" value="PGAM"/>
    <property type="match status" value="1"/>
</dbReference>
<dbReference type="Pfam" id="PF00300">
    <property type="entry name" value="His_Phos_1"/>
    <property type="match status" value="1"/>
</dbReference>
<protein>
    <submittedName>
        <fullName evidence="1">Histidine phosphatase family protein</fullName>
    </submittedName>
</protein>
<evidence type="ECO:0000313" key="1">
    <source>
        <dbReference type="EMBL" id="AYB43356.1"/>
    </source>
</evidence>
<accession>A0A385TI67</accession>
<dbReference type="CDD" id="cd07067">
    <property type="entry name" value="HP_PGM_like"/>
    <property type="match status" value="1"/>
</dbReference>
<dbReference type="EMBL" id="CP032412">
    <property type="protein sequence ID" value="AYB43356.1"/>
    <property type="molecule type" value="Genomic_DNA"/>
</dbReference>
<keyword evidence="2" id="KW-1185">Reference proteome</keyword>
<dbReference type="SUPFAM" id="SSF53254">
    <property type="entry name" value="Phosphoglycerate mutase-like"/>
    <property type="match status" value="1"/>
</dbReference>
<dbReference type="Gene3D" id="3.40.50.1240">
    <property type="entry name" value="Phosphoglycerate mutase-like"/>
    <property type="match status" value="1"/>
</dbReference>
<dbReference type="Proteomes" id="UP000266552">
    <property type="component" value="Chromosome"/>
</dbReference>
<dbReference type="PANTHER" id="PTHR48100:SF59">
    <property type="entry name" value="ADENOSYLCOBALAMIN_ALPHA-RIBAZOLE PHOSPHATASE"/>
    <property type="match status" value="1"/>
</dbReference>
<dbReference type="AlphaFoldDB" id="A0A385TI67"/>
<organism evidence="1 2">
    <name type="scientific">Paenibacillus lautus</name>
    <name type="common">Bacillus lautus</name>
    <dbReference type="NCBI Taxonomy" id="1401"/>
    <lineage>
        <taxon>Bacteria</taxon>
        <taxon>Bacillati</taxon>
        <taxon>Bacillota</taxon>
        <taxon>Bacilli</taxon>
        <taxon>Bacillales</taxon>
        <taxon>Paenibacillaceae</taxon>
        <taxon>Paenibacillus</taxon>
    </lineage>
</organism>
<dbReference type="GO" id="GO:0005737">
    <property type="term" value="C:cytoplasm"/>
    <property type="evidence" value="ECO:0007669"/>
    <property type="project" value="TreeGrafter"/>
</dbReference>